<dbReference type="Gene3D" id="3.40.50.1010">
    <property type="entry name" value="5'-nuclease"/>
    <property type="match status" value="1"/>
</dbReference>
<evidence type="ECO:0000313" key="7">
    <source>
        <dbReference type="EMBL" id="ALH23247.1"/>
    </source>
</evidence>
<feature type="domain" description="XPG-I" evidence="5">
    <location>
        <begin position="146"/>
        <end position="215"/>
    </location>
</feature>
<dbReference type="OrthoDB" id="21654at10239"/>
<keyword evidence="4" id="KW-0175">Coiled coil</keyword>
<dbReference type="GO" id="GO:0017108">
    <property type="term" value="F:5'-flap endonuclease activity"/>
    <property type="evidence" value="ECO:0007669"/>
    <property type="project" value="TreeGrafter"/>
</dbReference>
<proteinExistence type="predicted"/>
<evidence type="ECO:0000259" key="5">
    <source>
        <dbReference type="SMART" id="SM00484"/>
    </source>
</evidence>
<dbReference type="InterPro" id="IPR006084">
    <property type="entry name" value="XPG/Rad2"/>
</dbReference>
<dbReference type="Proteomes" id="UP000203826">
    <property type="component" value="Segment"/>
</dbReference>
<dbReference type="InterPro" id="IPR006085">
    <property type="entry name" value="XPG_DNA_repair_N"/>
</dbReference>
<dbReference type="PRINTS" id="PR00853">
    <property type="entry name" value="XPGRADSUPER"/>
</dbReference>
<dbReference type="GO" id="GO:0046872">
    <property type="term" value="F:metal ion binding"/>
    <property type="evidence" value="ECO:0007669"/>
    <property type="project" value="UniProtKB-KW"/>
</dbReference>
<gene>
    <name evidence="7" type="ORF">ceV_341</name>
</gene>
<keyword evidence="2 7" id="KW-0540">Nuclease</keyword>
<dbReference type="Pfam" id="PF00867">
    <property type="entry name" value="XPG_I"/>
    <property type="match status" value="1"/>
</dbReference>
<keyword evidence="3" id="KW-0460">Magnesium</keyword>
<keyword evidence="2 7" id="KW-0378">Hydrolase</keyword>
<evidence type="ECO:0000256" key="3">
    <source>
        <dbReference type="ARBA" id="ARBA00022842"/>
    </source>
</evidence>
<keyword evidence="8" id="KW-1185">Reference proteome</keyword>
<dbReference type="SMART" id="SM00485">
    <property type="entry name" value="XPGN"/>
    <property type="match status" value="1"/>
</dbReference>
<evidence type="ECO:0000256" key="2">
    <source>
        <dbReference type="ARBA" id="ARBA00022759"/>
    </source>
</evidence>
<feature type="domain" description="XPG N-terminal" evidence="6">
    <location>
        <begin position="1"/>
        <end position="96"/>
    </location>
</feature>
<name>A0A0N9QYU9_9VIRU</name>
<sequence length="330" mass="39460">MGIQYLNTYIKHICKKGDNKSIIKTNLHELNNKVIAIDTSIYLYRFLSENCLLENIYLMVNIFKFYNIIPIFVFDGKPPKEKFNTIKKRNQEKLDAEKKYLLLEEKLITIKDENQKNDILENIQDLKKKFVRLKRSDIINVRNLLDAFGVYHIEAIGEADELCARLVIKKYAYACLSEDMDLFLYGCPRVLRYLSLTNNTVIIYHLDKILQDINLTFQEFKEICVVSGTDYNYNSTRNLNLYKILEYFTEYKKYYNNTNKNIDFYTWLDEYHRCIDNIYDLYNTYNMFETSKQTLPNIKNILLIKDSNYNKIREIMEPEGFIFLDKNINV</sequence>
<dbReference type="PANTHER" id="PTHR11081">
    <property type="entry name" value="FLAP ENDONUCLEASE FAMILY MEMBER"/>
    <property type="match status" value="1"/>
</dbReference>
<reference evidence="7 8" key="1">
    <citation type="journal article" date="2015" name="Genome Announc.">
        <title>The 474-Kilobase-Pair Complete Genome Sequence of CeV-01B, a Virus Infecting Haptolina (Chrysochromulina) ericina (Prymnesiophyceae).</title>
        <authorList>
            <person name="Gallot-Lavallee L."/>
            <person name="Pagarete A."/>
            <person name="Legendre M."/>
            <person name="Santini S."/>
            <person name="Sandaa R.A."/>
            <person name="Himmelbauer H."/>
            <person name="Ogata H."/>
            <person name="Bratbak G."/>
            <person name="Claverie J.M."/>
        </authorList>
    </citation>
    <scope>NUCLEOTIDE SEQUENCE [LARGE SCALE GENOMIC DNA]</scope>
    <source>
        <strain evidence="7">CeV-01B</strain>
    </source>
</reference>
<evidence type="ECO:0000313" key="8">
    <source>
        <dbReference type="Proteomes" id="UP000203826"/>
    </source>
</evidence>
<dbReference type="EMBL" id="KT820662">
    <property type="protein sequence ID" value="ALH23247.1"/>
    <property type="molecule type" value="Genomic_DNA"/>
</dbReference>
<dbReference type="Pfam" id="PF00752">
    <property type="entry name" value="XPG_N"/>
    <property type="match status" value="1"/>
</dbReference>
<evidence type="ECO:0000256" key="4">
    <source>
        <dbReference type="SAM" id="Coils"/>
    </source>
</evidence>
<keyword evidence="1" id="KW-0479">Metal-binding</keyword>
<protein>
    <submittedName>
        <fullName evidence="7">PIN domain of flap Endonuclease 1</fullName>
    </submittedName>
</protein>
<evidence type="ECO:0000259" key="6">
    <source>
        <dbReference type="SMART" id="SM00485"/>
    </source>
</evidence>
<accession>A0A0N9QYU9</accession>
<feature type="coiled-coil region" evidence="4">
    <location>
        <begin position="86"/>
        <end position="136"/>
    </location>
</feature>
<dbReference type="InterPro" id="IPR006086">
    <property type="entry name" value="XPG-I_dom"/>
</dbReference>
<dbReference type="PANTHER" id="PTHR11081:SF9">
    <property type="entry name" value="FLAP ENDONUCLEASE 1"/>
    <property type="match status" value="1"/>
</dbReference>
<dbReference type="SMART" id="SM00484">
    <property type="entry name" value="XPGI"/>
    <property type="match status" value="1"/>
</dbReference>
<dbReference type="InterPro" id="IPR029060">
    <property type="entry name" value="PIN-like_dom_sf"/>
</dbReference>
<dbReference type="KEGG" id="vg:26049208"/>
<keyword evidence="2 7" id="KW-0255">Endonuclease</keyword>
<organism evidence="7 8">
    <name type="scientific">Chrysochromulina ericina virus CeV-01B</name>
    <dbReference type="NCBI Taxonomy" id="3070830"/>
    <lineage>
        <taxon>Viruses</taxon>
        <taxon>Varidnaviria</taxon>
        <taxon>Bamfordvirae</taxon>
        <taxon>Nucleocytoviricota</taxon>
        <taxon>Megaviricetes</taxon>
        <taxon>Imitervirales</taxon>
        <taxon>Mesomimiviridae</taxon>
        <taxon>Tethysvirus</taxon>
        <taxon>Tethysvirus raunefjordenense</taxon>
    </lineage>
</organism>
<evidence type="ECO:0000256" key="1">
    <source>
        <dbReference type="ARBA" id="ARBA00022723"/>
    </source>
</evidence>
<dbReference type="SUPFAM" id="SSF88723">
    <property type="entry name" value="PIN domain-like"/>
    <property type="match status" value="1"/>
</dbReference>